<gene>
    <name evidence="1" type="ORF">FE392_21035</name>
</gene>
<feature type="non-terminal residue" evidence="1">
    <location>
        <position position="34"/>
    </location>
</feature>
<name>A0ABU4SFY9_9GAMM</name>
<evidence type="ECO:0000313" key="2">
    <source>
        <dbReference type="Proteomes" id="UP001271890"/>
    </source>
</evidence>
<reference evidence="2" key="1">
    <citation type="journal article" date="2024" name="Toxins">
        <title>Genome Sequence Analysis of Native Xenorhabdus Strains Isolated from Entomopathogenic Nematodes in Argentina.</title>
        <authorList>
            <person name="Palma L."/>
            <person name="Frizzo L."/>
            <person name="Kaiser S."/>
            <person name="Berry C."/>
            <person name="Caballero P."/>
            <person name="Bode H.B."/>
            <person name="Del Valle E.E."/>
        </authorList>
    </citation>
    <scope>NUCLEOTIDE SEQUENCE [LARGE SCALE GENOMIC DNA]</scope>
    <source>
        <strain evidence="2">12</strain>
    </source>
</reference>
<keyword evidence="2" id="KW-1185">Reference proteome</keyword>
<accession>A0ABU4SFY9</accession>
<dbReference type="EMBL" id="VCDN01000490">
    <property type="protein sequence ID" value="MDX7989717.1"/>
    <property type="molecule type" value="Genomic_DNA"/>
</dbReference>
<proteinExistence type="predicted"/>
<evidence type="ECO:0000313" key="1">
    <source>
        <dbReference type="EMBL" id="MDX7989717.1"/>
    </source>
</evidence>
<sequence>MKNSKEYNSFCFLFVICVSNEKLYKVCKFYISQL</sequence>
<dbReference type="Proteomes" id="UP001271890">
    <property type="component" value="Unassembled WGS sequence"/>
</dbReference>
<comment type="caution">
    <text evidence="1">The sequence shown here is derived from an EMBL/GenBank/DDBJ whole genome shotgun (WGS) entry which is preliminary data.</text>
</comment>
<organism evidence="1 2">
    <name type="scientific">Xenorhabdus santafensis</name>
    <dbReference type="NCBI Taxonomy" id="2582833"/>
    <lineage>
        <taxon>Bacteria</taxon>
        <taxon>Pseudomonadati</taxon>
        <taxon>Pseudomonadota</taxon>
        <taxon>Gammaproteobacteria</taxon>
        <taxon>Enterobacterales</taxon>
        <taxon>Morganellaceae</taxon>
        <taxon>Xenorhabdus</taxon>
    </lineage>
</organism>
<protein>
    <submittedName>
        <fullName evidence="1">Streptomycin biosynthesis protein StrF</fullName>
    </submittedName>
</protein>